<dbReference type="SUPFAM" id="SSF100950">
    <property type="entry name" value="NagB/RpiA/CoA transferase-like"/>
    <property type="match status" value="1"/>
</dbReference>
<dbReference type="GO" id="GO:0046872">
    <property type="term" value="F:metal ion binding"/>
    <property type="evidence" value="ECO:0007669"/>
    <property type="project" value="UniProtKB-KW"/>
</dbReference>
<dbReference type="GO" id="GO:0030272">
    <property type="term" value="F:5-formyltetrahydrofolate cyclo-ligase activity"/>
    <property type="evidence" value="ECO:0007669"/>
    <property type="project" value="UniProtKB-EC"/>
</dbReference>
<evidence type="ECO:0000256" key="3">
    <source>
        <dbReference type="ARBA" id="ARBA00022840"/>
    </source>
</evidence>
<dbReference type="PANTHER" id="PTHR23407">
    <property type="entry name" value="ATPASE INHIBITOR/5-FORMYLTETRAHYDROFOLATE CYCLO-LIGASE"/>
    <property type="match status" value="1"/>
</dbReference>
<dbReference type="EC" id="6.3.3.2" evidence="5"/>
<protein>
    <recommendedName>
        <fullName evidence="5">5-formyltetrahydrofolate cyclo-ligase</fullName>
        <ecNumber evidence="5">6.3.3.2</ecNumber>
    </recommendedName>
</protein>
<comment type="caution">
    <text evidence="6">The sequence shown here is derived from an EMBL/GenBank/DDBJ whole genome shotgun (WGS) entry which is preliminary data.</text>
</comment>
<dbReference type="Proteomes" id="UP000682111">
    <property type="component" value="Unassembled WGS sequence"/>
</dbReference>
<feature type="binding site" evidence="4">
    <location>
        <begin position="134"/>
        <end position="142"/>
    </location>
    <ligand>
        <name>ATP</name>
        <dbReference type="ChEBI" id="CHEBI:30616"/>
    </ligand>
</feature>
<feature type="binding site" evidence="4">
    <location>
        <begin position="4"/>
        <end position="8"/>
    </location>
    <ligand>
        <name>ATP</name>
        <dbReference type="ChEBI" id="CHEBI:30616"/>
    </ligand>
</feature>
<evidence type="ECO:0000256" key="2">
    <source>
        <dbReference type="ARBA" id="ARBA00022741"/>
    </source>
</evidence>
<organism evidence="6 7">
    <name type="scientific">Robertmurraya siralis</name>
    <dbReference type="NCBI Taxonomy" id="77777"/>
    <lineage>
        <taxon>Bacteria</taxon>
        <taxon>Bacillati</taxon>
        <taxon>Bacillota</taxon>
        <taxon>Bacilli</taxon>
        <taxon>Bacillales</taxon>
        <taxon>Bacillaceae</taxon>
        <taxon>Robertmurraya</taxon>
    </lineage>
</organism>
<dbReference type="PANTHER" id="PTHR23407:SF1">
    <property type="entry name" value="5-FORMYLTETRAHYDROFOLATE CYCLO-LIGASE"/>
    <property type="match status" value="1"/>
</dbReference>
<dbReference type="InterPro" id="IPR002698">
    <property type="entry name" value="FTHF_cligase"/>
</dbReference>
<dbReference type="InterPro" id="IPR024185">
    <property type="entry name" value="FTHF_cligase-like_sf"/>
</dbReference>
<dbReference type="Pfam" id="PF01812">
    <property type="entry name" value="5-FTHF_cyc-lig"/>
    <property type="match status" value="1"/>
</dbReference>
<dbReference type="NCBIfam" id="TIGR02727">
    <property type="entry name" value="MTHFS_bact"/>
    <property type="match status" value="1"/>
</dbReference>
<proteinExistence type="inferred from homology"/>
<dbReference type="EMBL" id="BORC01000001">
    <property type="protein sequence ID" value="GIN60468.1"/>
    <property type="molecule type" value="Genomic_DNA"/>
</dbReference>
<feature type="binding site" evidence="4">
    <location>
        <position position="50"/>
    </location>
    <ligand>
        <name>substrate</name>
    </ligand>
</feature>
<keyword evidence="2 4" id="KW-0547">Nucleotide-binding</keyword>
<accession>A0A920BRZ2</accession>
<dbReference type="InterPro" id="IPR037171">
    <property type="entry name" value="NagB/RpiA_transferase-like"/>
</dbReference>
<keyword evidence="7" id="KW-1185">Reference proteome</keyword>
<evidence type="ECO:0000313" key="7">
    <source>
        <dbReference type="Proteomes" id="UP000682111"/>
    </source>
</evidence>
<dbReference type="GO" id="GO:0005524">
    <property type="term" value="F:ATP binding"/>
    <property type="evidence" value="ECO:0007669"/>
    <property type="project" value="UniProtKB-KW"/>
</dbReference>
<comment type="cofactor">
    <cofactor evidence="5">
        <name>Mg(2+)</name>
        <dbReference type="ChEBI" id="CHEBI:18420"/>
    </cofactor>
</comment>
<reference evidence="6" key="1">
    <citation type="submission" date="2021-03" db="EMBL/GenBank/DDBJ databases">
        <title>Antimicrobial resistance genes in bacteria isolated from Japanese honey, and their potential for conferring macrolide and lincosamide resistance in the American foulbrood pathogen Paenibacillus larvae.</title>
        <authorList>
            <person name="Okamoto M."/>
            <person name="Kumagai M."/>
            <person name="Kanamori H."/>
            <person name="Takamatsu D."/>
        </authorList>
    </citation>
    <scope>NUCLEOTIDE SEQUENCE</scope>
    <source>
        <strain evidence="6">J27TS8</strain>
    </source>
</reference>
<evidence type="ECO:0000256" key="5">
    <source>
        <dbReference type="RuleBase" id="RU361279"/>
    </source>
</evidence>
<keyword evidence="5" id="KW-0479">Metal-binding</keyword>
<evidence type="ECO:0000256" key="1">
    <source>
        <dbReference type="ARBA" id="ARBA00010638"/>
    </source>
</evidence>
<dbReference type="RefSeq" id="WP_095306818.1">
    <property type="nucleotide sequence ID" value="NZ_BORC01000001.1"/>
</dbReference>
<dbReference type="PIRSF" id="PIRSF006806">
    <property type="entry name" value="FTHF_cligase"/>
    <property type="match status" value="1"/>
</dbReference>
<dbReference type="GO" id="GO:0009396">
    <property type="term" value="P:folic acid-containing compound biosynthetic process"/>
    <property type="evidence" value="ECO:0007669"/>
    <property type="project" value="TreeGrafter"/>
</dbReference>
<dbReference type="Gene3D" id="3.40.50.10420">
    <property type="entry name" value="NagB/RpiA/CoA transferase-like"/>
    <property type="match status" value="1"/>
</dbReference>
<gene>
    <name evidence="6" type="ORF">J27TS8_04610</name>
</gene>
<sequence length="189" mass="21843">MEEKTKLRKSLQAQLQKMSKPEYEHLSYKIAQNLFSTSLWQEAKVIGITISRAPEVDTYQIIRKAWEEDKVVVVAKCEPQKRRMHFRVLTAFEQLESVYYGLYEPIVEQTLKVEKEKIDLLIVPGLAFTKSGYRLGFGGGYYDRFMADYQGNNVALAFPLQLLDALPIESHDIPVRQIVTTEEIISTHE</sequence>
<dbReference type="AlphaFoldDB" id="A0A920BRZ2"/>
<dbReference type="GO" id="GO:0035999">
    <property type="term" value="P:tetrahydrofolate interconversion"/>
    <property type="evidence" value="ECO:0007669"/>
    <property type="project" value="TreeGrafter"/>
</dbReference>
<evidence type="ECO:0000313" key="6">
    <source>
        <dbReference type="EMBL" id="GIN60468.1"/>
    </source>
</evidence>
<feature type="binding site" evidence="4">
    <location>
        <position position="55"/>
    </location>
    <ligand>
        <name>substrate</name>
    </ligand>
</feature>
<comment type="catalytic activity">
    <reaction evidence="5">
        <text>(6S)-5-formyl-5,6,7,8-tetrahydrofolate + ATP = (6R)-5,10-methenyltetrahydrofolate + ADP + phosphate</text>
        <dbReference type="Rhea" id="RHEA:10488"/>
        <dbReference type="ChEBI" id="CHEBI:30616"/>
        <dbReference type="ChEBI" id="CHEBI:43474"/>
        <dbReference type="ChEBI" id="CHEBI:57455"/>
        <dbReference type="ChEBI" id="CHEBI:57457"/>
        <dbReference type="ChEBI" id="CHEBI:456216"/>
        <dbReference type="EC" id="6.3.3.2"/>
    </reaction>
</comment>
<keyword evidence="3 4" id="KW-0067">ATP-binding</keyword>
<name>A0A920BRZ2_9BACI</name>
<keyword evidence="5" id="KW-0460">Magnesium</keyword>
<comment type="similarity">
    <text evidence="1 5">Belongs to the 5-formyltetrahydrofolate cyclo-ligase family.</text>
</comment>
<evidence type="ECO:0000256" key="4">
    <source>
        <dbReference type="PIRSR" id="PIRSR006806-1"/>
    </source>
</evidence>